<sequence>MALVKKGSRLITVDGLTYRWRVRGRPTYAQGLCERPLAVAVEQVGRKGSVLLVSMPQEHPGNWIGGSAVPVLPSTVAAIVRTALAEGWQATPSRTAFLMTVPRGR</sequence>
<name>A0A4Q7UGQ4_9ACTN</name>
<proteinExistence type="predicted"/>
<gene>
    <name evidence="1" type="ORF">EV382_2762</name>
</gene>
<evidence type="ECO:0000313" key="1">
    <source>
        <dbReference type="EMBL" id="RZT79548.1"/>
    </source>
</evidence>
<comment type="caution">
    <text evidence="1">The sequence shown here is derived from an EMBL/GenBank/DDBJ whole genome shotgun (WGS) entry which is preliminary data.</text>
</comment>
<evidence type="ECO:0000313" key="2">
    <source>
        <dbReference type="Proteomes" id="UP000293781"/>
    </source>
</evidence>
<dbReference type="AlphaFoldDB" id="A0A4Q7UGQ4"/>
<protein>
    <submittedName>
        <fullName evidence="1">Uncharacterized protein</fullName>
    </submittedName>
</protein>
<dbReference type="EMBL" id="SHKK01000001">
    <property type="protein sequence ID" value="RZT79548.1"/>
    <property type="molecule type" value="Genomic_DNA"/>
</dbReference>
<dbReference type="Proteomes" id="UP000293781">
    <property type="component" value="Unassembled WGS sequence"/>
</dbReference>
<organism evidence="1 2">
    <name type="scientific">Micromonospora violae</name>
    <dbReference type="NCBI Taxonomy" id="1278207"/>
    <lineage>
        <taxon>Bacteria</taxon>
        <taxon>Bacillati</taxon>
        <taxon>Actinomycetota</taxon>
        <taxon>Actinomycetes</taxon>
        <taxon>Micromonosporales</taxon>
        <taxon>Micromonosporaceae</taxon>
        <taxon>Micromonospora</taxon>
    </lineage>
</organism>
<reference evidence="1 2" key="1">
    <citation type="submission" date="2019-02" db="EMBL/GenBank/DDBJ databases">
        <title>Sequencing the genomes of 1000 actinobacteria strains.</title>
        <authorList>
            <person name="Klenk H.-P."/>
        </authorList>
    </citation>
    <scope>NUCLEOTIDE SEQUENCE [LARGE SCALE GENOMIC DNA]</scope>
    <source>
        <strain evidence="1 2">DSM 45888</strain>
    </source>
</reference>
<dbReference type="OrthoDB" id="196248at2"/>
<keyword evidence="2" id="KW-1185">Reference proteome</keyword>
<accession>A0A4Q7UGQ4</accession>